<reference evidence="1" key="1">
    <citation type="submission" date="2021-01" db="EMBL/GenBank/DDBJ databases">
        <authorList>
            <consortium name="Genoscope - CEA"/>
            <person name="William W."/>
        </authorList>
    </citation>
    <scope>NUCLEOTIDE SEQUENCE</scope>
</reference>
<accession>A0A8S1MDS1</accession>
<dbReference type="AlphaFoldDB" id="A0A8S1MDS1"/>
<proteinExistence type="predicted"/>
<evidence type="ECO:0000313" key="2">
    <source>
        <dbReference type="Proteomes" id="UP000692954"/>
    </source>
</evidence>
<evidence type="ECO:0000313" key="1">
    <source>
        <dbReference type="EMBL" id="CAD8074756.1"/>
    </source>
</evidence>
<name>A0A8S1MDS1_9CILI</name>
<dbReference type="EMBL" id="CAJJDN010000032">
    <property type="protein sequence ID" value="CAD8074756.1"/>
    <property type="molecule type" value="Genomic_DNA"/>
</dbReference>
<dbReference type="Proteomes" id="UP000692954">
    <property type="component" value="Unassembled WGS sequence"/>
</dbReference>
<protein>
    <submittedName>
        <fullName evidence="1">Uncharacterized protein</fullName>
    </submittedName>
</protein>
<organism evidence="1 2">
    <name type="scientific">Paramecium sonneborni</name>
    <dbReference type="NCBI Taxonomy" id="65129"/>
    <lineage>
        <taxon>Eukaryota</taxon>
        <taxon>Sar</taxon>
        <taxon>Alveolata</taxon>
        <taxon>Ciliophora</taxon>
        <taxon>Intramacronucleata</taxon>
        <taxon>Oligohymenophorea</taxon>
        <taxon>Peniculida</taxon>
        <taxon>Parameciidae</taxon>
        <taxon>Paramecium</taxon>
    </lineage>
</organism>
<gene>
    <name evidence="1" type="ORF">PSON_ATCC_30995.1.T0320260</name>
</gene>
<comment type="caution">
    <text evidence="1">The sequence shown here is derived from an EMBL/GenBank/DDBJ whole genome shotgun (WGS) entry which is preliminary data.</text>
</comment>
<keyword evidence="2" id="KW-1185">Reference proteome</keyword>
<sequence length="173" mass="19401">MNPIKNIQHKIIVVIKTLVQSLSFPLDVKVSNTLLNKARIVAPETMTPTEKLPFNGQIDSQLYSIKTGTIGIRKNPKRNCQIHNRNSNFVINIGNVNTVKASDIKNSTIPIALYFLNFNTILDTKAADKNPPMINIEEAIEQSVSTNPQGDIKYGTFKPNPFIVPKQRLNLNY</sequence>